<dbReference type="KEGG" id="ctp:CTRG_02924"/>
<feature type="compositionally biased region" description="Polar residues" evidence="1">
    <location>
        <begin position="47"/>
        <end position="65"/>
    </location>
</feature>
<dbReference type="OrthoDB" id="2163387at2759"/>
<organism evidence="2 3">
    <name type="scientific">Candida tropicalis (strain ATCC MYA-3404 / T1)</name>
    <name type="common">Yeast</name>
    <dbReference type="NCBI Taxonomy" id="294747"/>
    <lineage>
        <taxon>Eukaryota</taxon>
        <taxon>Fungi</taxon>
        <taxon>Dikarya</taxon>
        <taxon>Ascomycota</taxon>
        <taxon>Saccharomycotina</taxon>
        <taxon>Pichiomycetes</taxon>
        <taxon>Debaryomycetaceae</taxon>
        <taxon>Candida/Lodderomyces clade</taxon>
        <taxon>Candida</taxon>
    </lineage>
</organism>
<evidence type="ECO:0000313" key="2">
    <source>
        <dbReference type="EMBL" id="EER34106.1"/>
    </source>
</evidence>
<name>C5M952_CANTT</name>
<sequence>MYSTDNYSSLNMSSVIINNGQPKVKTPLKKEELEQIARQLKKKLSKASITAKQSLSPTNVKTTPMSLPKSSPLKSYIMKKNASAHNLHNGSPINNMDNLNSSPINLYSPNGKSPTHIRTPAAAFLSSSPLKNIAHHDADDMLDSPTKKRKTSPNKMVLQEITPERNAPPTATKNTLKPSLELESTPTKKGSRSPTKEEQTTPTLPKRELSTSQNALLKTPKQSSNSNGFNDAEGADLLMFLATSPSPARAFYGNTPRSVSKPLPSIQQHSPSQSSQQQQPSSQSQPSQQQQQTSQPVPPVLSVSQPNSQSSNSGASAFIAPPPPVTPKRVITSSNTRTPQNRLTPFFSSLNGGLPSQGLALTPTSFNMNDYVTFFTPSPGGAFNKNLLKTPDFHTSSQKK</sequence>
<dbReference type="VEuPathDB" id="FungiDB:CTRG_02924"/>
<keyword evidence="3" id="KW-1185">Reference proteome</keyword>
<feature type="region of interest" description="Disordered" evidence="1">
    <location>
        <begin position="251"/>
        <end position="340"/>
    </location>
</feature>
<dbReference type="HOGENOM" id="CLU_037539_0_0_1"/>
<dbReference type="RefSeq" id="XP_002548627.1">
    <property type="nucleotide sequence ID" value="XM_002548581.1"/>
</dbReference>
<feature type="compositionally biased region" description="Polar residues" evidence="1">
    <location>
        <begin position="331"/>
        <end position="340"/>
    </location>
</feature>
<dbReference type="Proteomes" id="UP000002037">
    <property type="component" value="Unassembled WGS sequence"/>
</dbReference>
<dbReference type="eggNOG" id="ENOG502S195">
    <property type="taxonomic scope" value="Eukaryota"/>
</dbReference>
<feature type="region of interest" description="Disordered" evidence="1">
    <location>
        <begin position="42"/>
        <end position="72"/>
    </location>
</feature>
<feature type="region of interest" description="Disordered" evidence="1">
    <location>
        <begin position="137"/>
        <end position="210"/>
    </location>
</feature>
<feature type="compositionally biased region" description="Polar residues" evidence="1">
    <location>
        <begin position="169"/>
        <end position="188"/>
    </location>
</feature>
<feature type="compositionally biased region" description="Basic and acidic residues" evidence="1">
    <location>
        <begin position="194"/>
        <end position="209"/>
    </location>
</feature>
<accession>C5M952</accession>
<gene>
    <name evidence="2" type="ORF">CTRG_02924</name>
</gene>
<evidence type="ECO:0000256" key="1">
    <source>
        <dbReference type="SAM" id="MobiDB-lite"/>
    </source>
</evidence>
<dbReference type="AlphaFoldDB" id="C5M952"/>
<proteinExistence type="predicted"/>
<evidence type="ECO:0000313" key="3">
    <source>
        <dbReference type="Proteomes" id="UP000002037"/>
    </source>
</evidence>
<dbReference type="GeneID" id="8299373"/>
<feature type="compositionally biased region" description="Low complexity" evidence="1">
    <location>
        <begin position="262"/>
        <end position="313"/>
    </location>
</feature>
<protein>
    <submittedName>
        <fullName evidence="2">Uncharacterized protein</fullName>
    </submittedName>
</protein>
<dbReference type="EMBL" id="GG692397">
    <property type="protein sequence ID" value="EER34106.1"/>
    <property type="molecule type" value="Genomic_DNA"/>
</dbReference>
<reference evidence="2 3" key="1">
    <citation type="journal article" date="2009" name="Nature">
        <title>Evolution of pathogenicity and sexual reproduction in eight Candida genomes.</title>
        <authorList>
            <person name="Butler G."/>
            <person name="Rasmussen M.D."/>
            <person name="Lin M.F."/>
            <person name="Santos M.A."/>
            <person name="Sakthikumar S."/>
            <person name="Munro C.A."/>
            <person name="Rheinbay E."/>
            <person name="Grabherr M."/>
            <person name="Forche A."/>
            <person name="Reedy J.L."/>
            <person name="Agrafioti I."/>
            <person name="Arnaud M.B."/>
            <person name="Bates S."/>
            <person name="Brown A.J."/>
            <person name="Brunke S."/>
            <person name="Costanzo M.C."/>
            <person name="Fitzpatrick D.A."/>
            <person name="de Groot P.W."/>
            <person name="Harris D."/>
            <person name="Hoyer L.L."/>
            <person name="Hube B."/>
            <person name="Klis F.M."/>
            <person name="Kodira C."/>
            <person name="Lennard N."/>
            <person name="Logue M.E."/>
            <person name="Martin R."/>
            <person name="Neiman A.M."/>
            <person name="Nikolaou E."/>
            <person name="Quail M.A."/>
            <person name="Quinn J."/>
            <person name="Santos M.C."/>
            <person name="Schmitzberger F.F."/>
            <person name="Sherlock G."/>
            <person name="Shah P."/>
            <person name="Silverstein K.A."/>
            <person name="Skrzypek M.S."/>
            <person name="Soll D."/>
            <person name="Staggs R."/>
            <person name="Stansfield I."/>
            <person name="Stumpf M.P."/>
            <person name="Sudbery P.E."/>
            <person name="Srikantha T."/>
            <person name="Zeng Q."/>
            <person name="Berman J."/>
            <person name="Berriman M."/>
            <person name="Heitman J."/>
            <person name="Gow N.A."/>
            <person name="Lorenz M.C."/>
            <person name="Birren B.W."/>
            <person name="Kellis M."/>
            <person name="Cuomo C.A."/>
        </authorList>
    </citation>
    <scope>NUCLEOTIDE SEQUENCE [LARGE SCALE GENOMIC DNA]</scope>
    <source>
        <strain evidence="3">ATCC MYA-3404 / T1</strain>
    </source>
</reference>